<dbReference type="AlphaFoldDB" id="A0A9P5CB84"/>
<dbReference type="InterPro" id="IPR056693">
    <property type="entry name" value="DUF7791"/>
</dbReference>
<accession>A0A9P5CB84</accession>
<protein>
    <recommendedName>
        <fullName evidence="2">NACHT domain-containing protein</fullName>
    </recommendedName>
</protein>
<reference evidence="3 4" key="1">
    <citation type="submission" date="2018-06" db="EMBL/GenBank/DDBJ databases">
        <title>Genome analysis of cellulolytic fungus Trichoderma lentiforme CFAM-422.</title>
        <authorList>
            <person name="Steindorff A.S."/>
            <person name="Formighieri E.F."/>
            <person name="Midorikawa G.E.O."/>
            <person name="Tamietti M.S."/>
            <person name="Ramos E.Z."/>
            <person name="Silva A.S."/>
            <person name="Bon E.P.S."/>
            <person name="Mendes T.D."/>
            <person name="Damaso M.C.T."/>
            <person name="Favaro L.C.L."/>
        </authorList>
    </citation>
    <scope>NUCLEOTIDE SEQUENCE [LARGE SCALE GENOMIC DNA]</scope>
    <source>
        <strain evidence="3 4">CFAM-422</strain>
    </source>
</reference>
<dbReference type="Gene3D" id="3.40.50.300">
    <property type="entry name" value="P-loop containing nucleotide triphosphate hydrolases"/>
    <property type="match status" value="1"/>
</dbReference>
<sequence>MDPVNAVGIAAAVVQFADFGFRLVKSAWELYKSPSGQASEYIELSVVSQDLSSLADAIKTKLDENQGLVGEVFTRLHRECKSTNDELQSILSKLKVKGGSNKIELAADGLRVAFRQVAATGDIEKLADRLSQIRQQMNVGLLYLLLDEAGRNGVELRQFAKQQADMIATLDRIDTTTKQFSTDIVDIIDTWPVIHQTETDEMVQYVLSNKKWTSKYAKQTVFDEFRDNGKLIKLCQSLSFESISHRETSIPKRHAETFEWIFHEPRISDDGHALWSSFPQWLQTESPDIYWLTGKPGAGKSTLVKFISRDLRFEALLREWAAESQLLIITFYSWTAGVSRLQKSQEGLFRTFLFEAIQKRPQLAIDIFPARWFLLQSFGEKIKLPAPTMDELRAGFRNLLSATGNGLKLALLIDGLDEFDEDRHEDHRDLIHVLREANAETGVKICASSRPWNIFRDEYGQNPMLQLENLTEEDIKSFVQEQLQLTPGYRDFADTNQQAASKILADIVDKSQGVFLWVSVISRLLLNALQDGTTILELQATIDDVPGEVADLFRYIWNRTSNRFRAEASQYFRLMKLCQEYGIHLLALTLWFGDAQFPVDFDAASVTSTYLTGAIKTLERKVMSRTGGLLELICDNDDHLKPPRDVRVDYMHRTANDWVNDNWTSITSVEDPGFDPFFWFVKGQSLSAVFTTKPNESNVKFLESWKIVFTIASLVSETHPDKGTLVAALDRLDQHLASRTHIYHGPGYHKVNRGILSSVSDTQYVRMELMQEMGIPELGCASFLEFAARVPIPAYLKYKTQENSLVFSAEGNDYERILDNVIFGEIWFNNPETRLDLLDFLIQEKYCPSLELLCKAKDKARYSAIRAPGSISDEHPLYTYFMQAHNLLESRISQAADLAGRDGVAVGGRRHKTLKPRLRNGLRVFFRETFGQKQS</sequence>
<dbReference type="PANTHER" id="PTHR10039:SF5">
    <property type="entry name" value="NACHT DOMAIN-CONTAINING PROTEIN"/>
    <property type="match status" value="1"/>
</dbReference>
<proteinExistence type="predicted"/>
<feature type="domain" description="NACHT" evidence="2">
    <location>
        <begin position="288"/>
        <end position="451"/>
    </location>
</feature>
<dbReference type="Pfam" id="PF24883">
    <property type="entry name" value="NPHP3_N"/>
    <property type="match status" value="1"/>
</dbReference>
<dbReference type="PROSITE" id="PS50837">
    <property type="entry name" value="NACHT"/>
    <property type="match status" value="1"/>
</dbReference>
<dbReference type="InterPro" id="IPR056884">
    <property type="entry name" value="NPHP3-like_N"/>
</dbReference>
<keyword evidence="4" id="KW-1185">Reference proteome</keyword>
<comment type="caution">
    <text evidence="3">The sequence shown here is derived from an EMBL/GenBank/DDBJ whole genome shotgun (WGS) entry which is preliminary data.</text>
</comment>
<dbReference type="PANTHER" id="PTHR10039">
    <property type="entry name" value="AMELOGENIN"/>
    <property type="match status" value="1"/>
</dbReference>
<dbReference type="InterPro" id="IPR007111">
    <property type="entry name" value="NACHT_NTPase"/>
</dbReference>
<organism evidence="3 4">
    <name type="scientific">Trichoderma lentiforme</name>
    <dbReference type="NCBI Taxonomy" id="1567552"/>
    <lineage>
        <taxon>Eukaryota</taxon>
        <taxon>Fungi</taxon>
        <taxon>Dikarya</taxon>
        <taxon>Ascomycota</taxon>
        <taxon>Pezizomycotina</taxon>
        <taxon>Sordariomycetes</taxon>
        <taxon>Hypocreomycetidae</taxon>
        <taxon>Hypocreales</taxon>
        <taxon>Hypocreaceae</taxon>
        <taxon>Trichoderma</taxon>
    </lineage>
</organism>
<evidence type="ECO:0000256" key="1">
    <source>
        <dbReference type="ARBA" id="ARBA00022737"/>
    </source>
</evidence>
<keyword evidence="1" id="KW-0677">Repeat</keyword>
<evidence type="ECO:0000259" key="2">
    <source>
        <dbReference type="PROSITE" id="PS50837"/>
    </source>
</evidence>
<name>A0A9P5CB84_9HYPO</name>
<dbReference type="SUPFAM" id="SSF52540">
    <property type="entry name" value="P-loop containing nucleoside triphosphate hydrolases"/>
    <property type="match status" value="1"/>
</dbReference>
<dbReference type="EMBL" id="QLNT01000018">
    <property type="protein sequence ID" value="KAF3065401.1"/>
    <property type="molecule type" value="Genomic_DNA"/>
</dbReference>
<dbReference type="InterPro" id="IPR027417">
    <property type="entry name" value="P-loop_NTPase"/>
</dbReference>
<gene>
    <name evidence="3" type="ORF">CFAM422_009631</name>
</gene>
<evidence type="ECO:0000313" key="4">
    <source>
        <dbReference type="Proteomes" id="UP000801864"/>
    </source>
</evidence>
<dbReference type="Pfam" id="PF25053">
    <property type="entry name" value="DUF7791"/>
    <property type="match status" value="1"/>
</dbReference>
<dbReference type="Proteomes" id="UP000801864">
    <property type="component" value="Unassembled WGS sequence"/>
</dbReference>
<evidence type="ECO:0000313" key="3">
    <source>
        <dbReference type="EMBL" id="KAF3065401.1"/>
    </source>
</evidence>